<feature type="compositionally biased region" description="Basic and acidic residues" evidence="1">
    <location>
        <begin position="92"/>
        <end position="101"/>
    </location>
</feature>
<evidence type="ECO:0000313" key="3">
    <source>
        <dbReference type="RefSeq" id="XP_052133137.1"/>
    </source>
</evidence>
<gene>
    <name evidence="3" type="primary">LOC127752286</name>
</gene>
<dbReference type="GeneID" id="127752286"/>
<protein>
    <submittedName>
        <fullName evidence="3">Uncharacterized protein LOC127752286</fullName>
    </submittedName>
</protein>
<evidence type="ECO:0000256" key="1">
    <source>
        <dbReference type="SAM" id="MobiDB-lite"/>
    </source>
</evidence>
<dbReference type="Proteomes" id="UP000504606">
    <property type="component" value="Unplaced"/>
</dbReference>
<sequence length="101" mass="11408">MLLVVGLEVSLLAFVGELLVFRNRARVDAVLARLGEHRRRARAGLKRRRRGGRQRQRRYSRLTARPESLGDVVAPALEPALAPPLRLPGEAADPRRRGRDR</sequence>
<dbReference type="RefSeq" id="XP_052133137.1">
    <property type="nucleotide sequence ID" value="XM_052277177.1"/>
</dbReference>
<accession>A0A9C6XWA3</accession>
<organism evidence="2 3">
    <name type="scientific">Frankliniella occidentalis</name>
    <name type="common">Western flower thrips</name>
    <name type="synonym">Euthrips occidentalis</name>
    <dbReference type="NCBI Taxonomy" id="133901"/>
    <lineage>
        <taxon>Eukaryota</taxon>
        <taxon>Metazoa</taxon>
        <taxon>Ecdysozoa</taxon>
        <taxon>Arthropoda</taxon>
        <taxon>Hexapoda</taxon>
        <taxon>Insecta</taxon>
        <taxon>Pterygota</taxon>
        <taxon>Neoptera</taxon>
        <taxon>Paraneoptera</taxon>
        <taxon>Thysanoptera</taxon>
        <taxon>Terebrantia</taxon>
        <taxon>Thripoidea</taxon>
        <taxon>Thripidae</taxon>
        <taxon>Frankliniella</taxon>
    </lineage>
</organism>
<keyword evidence="2" id="KW-1185">Reference proteome</keyword>
<feature type="compositionally biased region" description="Basic residues" evidence="1">
    <location>
        <begin position="41"/>
        <end position="60"/>
    </location>
</feature>
<evidence type="ECO:0000313" key="2">
    <source>
        <dbReference type="Proteomes" id="UP000504606"/>
    </source>
</evidence>
<reference evidence="3" key="1">
    <citation type="submission" date="2025-08" db="UniProtKB">
        <authorList>
            <consortium name="RefSeq"/>
        </authorList>
    </citation>
    <scope>IDENTIFICATION</scope>
    <source>
        <tissue evidence="3">Whole organism</tissue>
    </source>
</reference>
<dbReference type="AlphaFoldDB" id="A0A9C6XWA3"/>
<name>A0A9C6XWA3_FRAOC</name>
<proteinExistence type="predicted"/>
<feature type="region of interest" description="Disordered" evidence="1">
    <location>
        <begin position="41"/>
        <end position="101"/>
    </location>
</feature>
<dbReference type="KEGG" id="foc:127752286"/>